<dbReference type="PANTHER" id="PTHR12428">
    <property type="entry name" value="OXA1"/>
    <property type="match status" value="1"/>
</dbReference>
<evidence type="ECO:0000256" key="4">
    <source>
        <dbReference type="ARBA" id="ARBA00023136"/>
    </source>
</evidence>
<evidence type="ECO:0000256" key="2">
    <source>
        <dbReference type="ARBA" id="ARBA00022692"/>
    </source>
</evidence>
<dbReference type="OrthoDB" id="2148490at2759"/>
<keyword evidence="2 5" id="KW-0812">Transmembrane</keyword>
<evidence type="ECO:0000256" key="3">
    <source>
        <dbReference type="ARBA" id="ARBA00022989"/>
    </source>
</evidence>
<dbReference type="AlphaFoldDB" id="A0A7M7IQ67"/>
<dbReference type="EnsemblMetazoa" id="XM_016984313">
    <property type="protein sequence ID" value="XP_016839802"/>
    <property type="gene ID" value="LOC100120581"/>
</dbReference>
<dbReference type="Pfam" id="PF02096">
    <property type="entry name" value="60KD_IMP"/>
    <property type="match status" value="1"/>
</dbReference>
<dbReference type="GO" id="GO:0032977">
    <property type="term" value="F:membrane insertase activity"/>
    <property type="evidence" value="ECO:0007669"/>
    <property type="project" value="InterPro"/>
</dbReference>
<keyword evidence="3 6" id="KW-1133">Transmembrane helix</keyword>
<dbReference type="InParanoid" id="A0A7M7IQ67"/>
<dbReference type="Proteomes" id="UP000002358">
    <property type="component" value="Chromosome 3"/>
</dbReference>
<keyword evidence="4 6" id="KW-0472">Membrane</keyword>
<reference evidence="8" key="1">
    <citation type="submission" date="2021-01" db="UniProtKB">
        <authorList>
            <consortium name="EnsemblMetazoa"/>
        </authorList>
    </citation>
    <scope>IDENTIFICATION</scope>
</reference>
<proteinExistence type="inferred from homology"/>
<dbReference type="GO" id="GO:0033617">
    <property type="term" value="P:mitochondrial respiratory chain complex IV assembly"/>
    <property type="evidence" value="ECO:0007669"/>
    <property type="project" value="TreeGrafter"/>
</dbReference>
<dbReference type="KEGG" id="nvi:100120581"/>
<dbReference type="CDD" id="cd20069">
    <property type="entry name" value="5TM_Oxa1-like"/>
    <property type="match status" value="1"/>
</dbReference>
<dbReference type="GO" id="GO:0032979">
    <property type="term" value="P:protein insertion into mitochondrial inner membrane from matrix"/>
    <property type="evidence" value="ECO:0007669"/>
    <property type="project" value="TreeGrafter"/>
</dbReference>
<dbReference type="InterPro" id="IPR001708">
    <property type="entry name" value="YidC/ALB3/OXA1/COX18"/>
</dbReference>
<evidence type="ECO:0000259" key="7">
    <source>
        <dbReference type="Pfam" id="PF02096"/>
    </source>
</evidence>
<dbReference type="PANTHER" id="PTHR12428:SF65">
    <property type="entry name" value="CYTOCHROME C OXIDASE ASSEMBLY PROTEIN COX18, MITOCHONDRIAL"/>
    <property type="match status" value="1"/>
</dbReference>
<name>A0A7M7IQ67_NASVI</name>
<accession>A0A7M7IQ67</accession>
<dbReference type="FunCoup" id="A0A7M7IQ67">
    <property type="interactions" value="637"/>
</dbReference>
<dbReference type="InterPro" id="IPR028055">
    <property type="entry name" value="YidC/Oxa/ALB_C"/>
</dbReference>
<feature type="transmembrane region" description="Helical" evidence="6">
    <location>
        <begin position="323"/>
        <end position="339"/>
    </location>
</feature>
<feature type="transmembrane region" description="Helical" evidence="6">
    <location>
        <begin position="233"/>
        <end position="250"/>
    </location>
</feature>
<evidence type="ECO:0000313" key="8">
    <source>
        <dbReference type="EnsemblMetazoa" id="XP_016839802"/>
    </source>
</evidence>
<sequence length="397" mass="45547">MNSGVTNRVITKTLRHHCRQILSPQYDINKSSSAYHTVNFRKKNENRNHCHFPLSQHLSQKNLLFGSSPIHLSFQRNFASEIKDFEKMFNTAVTASKELIPAEEAAKIAGSALPEFAKSVADWKIVHLAQNTLLNMHDFTGLPWWASITLSALMARAVITLPFSLIQMHNTGKLQSIQPELEQSIKLLKNEANINVSYHGWPEKLARQHYTLAVKKEWSDLVQRENCHPAKSYILVLIQLPLWFSFSIATRNLSYMLPHPDVSAQITYMEMVVGGFGWVKNLTDVDHFLILPVTLGLLNLAVLETHNMFRVGEPTKFDRWRMNLFRFISVALVPIAAYMPAATNIYWITSSSYGLMQAFLLNSTRLRRFLGVAILTPEMEHPYRHFYKNLKSRLRLA</sequence>
<evidence type="ECO:0000256" key="1">
    <source>
        <dbReference type="ARBA" id="ARBA00004141"/>
    </source>
</evidence>
<comment type="similarity">
    <text evidence="5">Belongs to the OXA1/ALB3/YidC family.</text>
</comment>
<feature type="transmembrane region" description="Helical" evidence="6">
    <location>
        <begin position="285"/>
        <end position="303"/>
    </location>
</feature>
<evidence type="ECO:0000256" key="6">
    <source>
        <dbReference type="SAM" id="Phobius"/>
    </source>
</evidence>
<feature type="domain" description="Membrane insertase YidC/Oxa/ALB C-terminal" evidence="7">
    <location>
        <begin position="144"/>
        <end position="362"/>
    </location>
</feature>
<protein>
    <recommendedName>
        <fullName evidence="7">Membrane insertase YidC/Oxa/ALB C-terminal domain-containing protein</fullName>
    </recommendedName>
</protein>
<dbReference type="RefSeq" id="XP_016839802.1">
    <property type="nucleotide sequence ID" value="XM_016984313.3"/>
</dbReference>
<feature type="transmembrane region" description="Helical" evidence="6">
    <location>
        <begin position="144"/>
        <end position="166"/>
    </location>
</feature>
<evidence type="ECO:0000313" key="9">
    <source>
        <dbReference type="Proteomes" id="UP000002358"/>
    </source>
</evidence>
<dbReference type="GeneID" id="100120581"/>
<dbReference type="GO" id="GO:0005743">
    <property type="term" value="C:mitochondrial inner membrane"/>
    <property type="evidence" value="ECO:0007669"/>
    <property type="project" value="TreeGrafter"/>
</dbReference>
<evidence type="ECO:0000256" key="5">
    <source>
        <dbReference type="RuleBase" id="RU003945"/>
    </source>
</evidence>
<organism evidence="8 9">
    <name type="scientific">Nasonia vitripennis</name>
    <name type="common">Parasitic wasp</name>
    <dbReference type="NCBI Taxonomy" id="7425"/>
    <lineage>
        <taxon>Eukaryota</taxon>
        <taxon>Metazoa</taxon>
        <taxon>Ecdysozoa</taxon>
        <taxon>Arthropoda</taxon>
        <taxon>Hexapoda</taxon>
        <taxon>Insecta</taxon>
        <taxon>Pterygota</taxon>
        <taxon>Neoptera</taxon>
        <taxon>Endopterygota</taxon>
        <taxon>Hymenoptera</taxon>
        <taxon>Apocrita</taxon>
        <taxon>Proctotrupomorpha</taxon>
        <taxon>Chalcidoidea</taxon>
        <taxon>Pteromalidae</taxon>
        <taxon>Pteromalinae</taxon>
        <taxon>Nasonia</taxon>
    </lineage>
</organism>
<keyword evidence="9" id="KW-1185">Reference proteome</keyword>
<comment type="subcellular location">
    <subcellularLocation>
        <location evidence="1 5">Membrane</location>
        <topology evidence="1 5">Multi-pass membrane protein</topology>
    </subcellularLocation>
</comment>